<dbReference type="NCBIfam" id="TIGR00486">
    <property type="entry name" value="YbgI_SA1388"/>
    <property type="match status" value="1"/>
</dbReference>
<comment type="similarity">
    <text evidence="1">Belongs to the GTP cyclohydrolase I type 2/NIF3 family.</text>
</comment>
<organism evidence="4 5">
    <name type="scientific">Kerstersia gyiorum</name>
    <dbReference type="NCBI Taxonomy" id="206506"/>
    <lineage>
        <taxon>Bacteria</taxon>
        <taxon>Pseudomonadati</taxon>
        <taxon>Pseudomonadota</taxon>
        <taxon>Betaproteobacteria</taxon>
        <taxon>Burkholderiales</taxon>
        <taxon>Alcaligenaceae</taxon>
        <taxon>Kerstersia</taxon>
    </lineage>
</organism>
<keyword evidence="5" id="KW-1185">Reference proteome</keyword>
<sequence>MNQIQTQDLLQWLDQTLESARFKDYCPNGLQVEGRPVIRHLVSGVTASEALLRAAVERGADGVLVHHGWFWRNEDARIRGMKKRRIALAIEYDLNLLAYHLPLDAHPVLGNNAQLAHILGLEPDRHTDGAPQTCGPDNLIWLGQAPGIDTIAALEARIAERLQRPPVIAGDRNQAPGRIAWCTGGAQGFFEAALEAGARTFITGEISEPSAHIAAENGATFISAGHHATERYGVQALGQAIAGKFGIQVEFIDLPNPA</sequence>
<feature type="binding site" evidence="3">
    <location>
        <position position="104"/>
    </location>
    <ligand>
        <name>a divalent metal cation</name>
        <dbReference type="ChEBI" id="CHEBI:60240"/>
        <label>1</label>
    </ligand>
</feature>
<dbReference type="PANTHER" id="PTHR13799:SF14">
    <property type="entry name" value="GTP CYCLOHYDROLASE 1 TYPE 2 HOMOLOG"/>
    <property type="match status" value="1"/>
</dbReference>
<evidence type="ECO:0000256" key="1">
    <source>
        <dbReference type="ARBA" id="ARBA00006964"/>
    </source>
</evidence>
<dbReference type="STRING" id="206506.AAV32_13465"/>
<dbReference type="EMBL" id="LBNE01000010">
    <property type="protein sequence ID" value="KKO70993.1"/>
    <property type="molecule type" value="Genomic_DNA"/>
</dbReference>
<dbReference type="Proteomes" id="UP000078084">
    <property type="component" value="Unassembled WGS sequence"/>
</dbReference>
<dbReference type="RefSeq" id="WP_068373191.1">
    <property type="nucleotide sequence ID" value="NZ_LBNE01000010.1"/>
</dbReference>
<dbReference type="PATRIC" id="fig|206506.3.peg.2859"/>
<dbReference type="SUPFAM" id="SSF102705">
    <property type="entry name" value="NIF3 (NGG1p interacting factor 3)-like"/>
    <property type="match status" value="1"/>
</dbReference>
<dbReference type="GO" id="GO:0005737">
    <property type="term" value="C:cytoplasm"/>
    <property type="evidence" value="ECO:0007669"/>
    <property type="project" value="TreeGrafter"/>
</dbReference>
<feature type="binding site" evidence="3">
    <location>
        <position position="67"/>
    </location>
    <ligand>
        <name>a divalent metal cation</name>
        <dbReference type="ChEBI" id="CHEBI:60240"/>
        <label>1</label>
    </ligand>
</feature>
<dbReference type="GO" id="GO:0046872">
    <property type="term" value="F:metal ion binding"/>
    <property type="evidence" value="ECO:0007669"/>
    <property type="project" value="UniProtKB-KW"/>
</dbReference>
<evidence type="ECO:0000256" key="2">
    <source>
        <dbReference type="ARBA" id="ARBA00022723"/>
    </source>
</evidence>
<reference evidence="4 5" key="1">
    <citation type="submission" date="2015-04" db="EMBL/GenBank/DDBJ databases">
        <title>Genome sequence of Kerstersia gyiorum CG1.</title>
        <authorList>
            <person name="Greninger A.L."/>
            <person name="Kozyreva V."/>
            <person name="Chaturvedi V."/>
        </authorList>
    </citation>
    <scope>NUCLEOTIDE SEQUENCE [LARGE SCALE GENOMIC DNA]</scope>
    <source>
        <strain evidence="4 5">CG1</strain>
    </source>
</reference>
<feature type="binding site" evidence="3">
    <location>
        <position position="230"/>
    </location>
    <ligand>
        <name>a divalent metal cation</name>
        <dbReference type="ChEBI" id="CHEBI:60240"/>
        <label>1</label>
    </ligand>
</feature>
<dbReference type="AlphaFoldDB" id="A0A171KQ26"/>
<feature type="binding site" evidence="3">
    <location>
        <position position="226"/>
    </location>
    <ligand>
        <name>a divalent metal cation</name>
        <dbReference type="ChEBI" id="CHEBI:60240"/>
        <label>1</label>
    </ligand>
</feature>
<feature type="binding site" evidence="3">
    <location>
        <position position="66"/>
    </location>
    <ligand>
        <name>a divalent metal cation</name>
        <dbReference type="ChEBI" id="CHEBI:60240"/>
        <label>1</label>
    </ligand>
</feature>
<evidence type="ECO:0000313" key="4">
    <source>
        <dbReference type="EMBL" id="KKO70993.1"/>
    </source>
</evidence>
<dbReference type="Pfam" id="PF01784">
    <property type="entry name" value="DUF34_NIF3"/>
    <property type="match status" value="1"/>
</dbReference>
<dbReference type="PANTHER" id="PTHR13799">
    <property type="entry name" value="NGG1 INTERACTING FACTOR 3"/>
    <property type="match status" value="1"/>
</dbReference>
<comment type="caution">
    <text evidence="4">The sequence shown here is derived from an EMBL/GenBank/DDBJ whole genome shotgun (WGS) entry which is preliminary data.</text>
</comment>
<dbReference type="Gene3D" id="3.40.1390.30">
    <property type="entry name" value="NIF3 (NGG1p interacting factor 3)-like"/>
    <property type="match status" value="2"/>
</dbReference>
<evidence type="ECO:0000256" key="3">
    <source>
        <dbReference type="PIRSR" id="PIRSR602678-1"/>
    </source>
</evidence>
<gene>
    <name evidence="4" type="ORF">AAV32_13465</name>
</gene>
<name>A0A171KQ26_9BURK</name>
<keyword evidence="2 3" id="KW-0479">Metal-binding</keyword>
<protein>
    <submittedName>
        <fullName evidence="4">Metal-binding protein</fullName>
    </submittedName>
</protein>
<evidence type="ECO:0000313" key="5">
    <source>
        <dbReference type="Proteomes" id="UP000078084"/>
    </source>
</evidence>
<accession>A0A171KQ26</accession>
<proteinExistence type="inferred from homology"/>
<dbReference type="InterPro" id="IPR036069">
    <property type="entry name" value="DUF34/NIF3_sf"/>
</dbReference>
<dbReference type="InterPro" id="IPR002678">
    <property type="entry name" value="DUF34/NIF3"/>
</dbReference>